<keyword evidence="2" id="KW-1185">Reference proteome</keyword>
<dbReference type="EMBL" id="JAHWGL010000177">
    <property type="protein sequence ID" value="MBW3131170.1"/>
    <property type="molecule type" value="Genomic_DNA"/>
</dbReference>
<name>A0ABS6X621_9BACT</name>
<organism evidence="1 2">
    <name type="scientific">Hymenobacter profundi</name>
    <dbReference type="NCBI Taxonomy" id="1982110"/>
    <lineage>
        <taxon>Bacteria</taxon>
        <taxon>Pseudomonadati</taxon>
        <taxon>Bacteroidota</taxon>
        <taxon>Cytophagia</taxon>
        <taxon>Cytophagales</taxon>
        <taxon>Hymenobacteraceae</taxon>
        <taxon>Hymenobacter</taxon>
    </lineage>
</organism>
<comment type="caution">
    <text evidence="1">The sequence shown here is derived from an EMBL/GenBank/DDBJ whole genome shotgun (WGS) entry which is preliminary data.</text>
</comment>
<proteinExistence type="predicted"/>
<sequence length="444" mass="48232">MDLNGHTLTLPERTTYIAKVIDARPQQANIGWVQRGLANARTTATLRNGVEADLTTFLQQLPQRPTDRLLLLRVRQLAISEHTGAFSEKAFAEVALEYLLRLDDGYHLALSTAETIESSGMEVTAHHANNITQAFQQSLNQLATVQWDAVAASPALTLEQIQRPQELEVGEAETYPVLTATAPKAGIYPDFLAFRNNMPDTTTVYVVERKPRTGANWKGTTEILPYTMNMKTGQRTALRNVWGFSDGQHLYVLHNSRFFPLEREGAGFGFTGFSPADAGAMNTAALAGGLIGAGIAAAATSGKPMHFKVNMRTGRIMDDFPTPSAAARVPSDTTQLIIYRRAGGDKTPVSVSINDQPVGSLSGAAYLVVPWSTKQHEAHVCVSGGADYCLTVLPTNAAPVYLECSRQPTDPTLPPLTTVTNKVGEFNVKGIRLRQEQDAKKQAK</sequence>
<protein>
    <submittedName>
        <fullName evidence="1">Uncharacterized protein</fullName>
    </submittedName>
</protein>
<evidence type="ECO:0000313" key="1">
    <source>
        <dbReference type="EMBL" id="MBW3131170.1"/>
    </source>
</evidence>
<gene>
    <name evidence="1" type="ORF">KYK14_21620</name>
</gene>
<reference evidence="1 2" key="1">
    <citation type="submission" date="2021-07" db="EMBL/GenBank/DDBJ databases">
        <title>Hymenobacter profundi sp. nov., isolated from deep-sea water.</title>
        <authorList>
            <person name="Kim M.K."/>
        </authorList>
    </citation>
    <scope>NUCLEOTIDE SEQUENCE [LARGE SCALE GENOMIC DNA]</scope>
    <source>
        <strain evidence="1 2">M2</strain>
    </source>
</reference>
<evidence type="ECO:0000313" key="2">
    <source>
        <dbReference type="Proteomes" id="UP000826188"/>
    </source>
</evidence>
<accession>A0ABS6X621</accession>
<dbReference type="RefSeq" id="WP_219161726.1">
    <property type="nucleotide sequence ID" value="NZ_JAHWGL010000177.1"/>
</dbReference>
<dbReference type="Proteomes" id="UP000826188">
    <property type="component" value="Unassembled WGS sequence"/>
</dbReference>